<evidence type="ECO:0000313" key="3">
    <source>
        <dbReference type="EMBL" id="GES09607.1"/>
    </source>
</evidence>
<keyword evidence="4" id="KW-1185">Reference proteome</keyword>
<dbReference type="PANTHER" id="PTHR43244">
    <property type="match status" value="1"/>
</dbReference>
<evidence type="ECO:0000256" key="1">
    <source>
        <dbReference type="ARBA" id="ARBA00023002"/>
    </source>
</evidence>
<name>A0A5M3WK94_9ACTN</name>
<protein>
    <submittedName>
        <fullName evidence="3">N5,N10-methylene tetrahydromethanopterin reductase</fullName>
    </submittedName>
</protein>
<evidence type="ECO:0000313" key="4">
    <source>
        <dbReference type="Proteomes" id="UP000331127"/>
    </source>
</evidence>
<accession>A0A5M3WK94</accession>
<keyword evidence="1" id="KW-0560">Oxidoreductase</keyword>
<evidence type="ECO:0000259" key="2">
    <source>
        <dbReference type="Pfam" id="PF00296"/>
    </source>
</evidence>
<dbReference type="Gene3D" id="3.20.20.30">
    <property type="entry name" value="Luciferase-like domain"/>
    <property type="match status" value="1"/>
</dbReference>
<organism evidence="3 4">
    <name type="scientific">Acrocarpospora macrocephala</name>
    <dbReference type="NCBI Taxonomy" id="150177"/>
    <lineage>
        <taxon>Bacteria</taxon>
        <taxon>Bacillati</taxon>
        <taxon>Actinomycetota</taxon>
        <taxon>Actinomycetes</taxon>
        <taxon>Streptosporangiales</taxon>
        <taxon>Streptosporangiaceae</taxon>
        <taxon>Acrocarpospora</taxon>
    </lineage>
</organism>
<dbReference type="SUPFAM" id="SSF51679">
    <property type="entry name" value="Bacterial luciferase-like"/>
    <property type="match status" value="1"/>
</dbReference>
<dbReference type="GO" id="GO:0016705">
    <property type="term" value="F:oxidoreductase activity, acting on paired donors, with incorporation or reduction of molecular oxygen"/>
    <property type="evidence" value="ECO:0007669"/>
    <property type="project" value="InterPro"/>
</dbReference>
<dbReference type="PANTHER" id="PTHR43244:SF1">
    <property type="entry name" value="5,10-METHYLENETETRAHYDROMETHANOPTERIN REDUCTASE"/>
    <property type="match status" value="1"/>
</dbReference>
<dbReference type="InterPro" id="IPR050564">
    <property type="entry name" value="F420-G6PD/mer"/>
</dbReference>
<comment type="caution">
    <text evidence="3">The sequence shown here is derived from an EMBL/GenBank/DDBJ whole genome shotgun (WGS) entry which is preliminary data.</text>
</comment>
<dbReference type="OrthoDB" id="3532562at2"/>
<feature type="domain" description="Luciferase-like" evidence="2">
    <location>
        <begin position="19"/>
        <end position="264"/>
    </location>
</feature>
<dbReference type="InterPro" id="IPR036661">
    <property type="entry name" value="Luciferase-like_sf"/>
</dbReference>
<dbReference type="RefSeq" id="WP_155355131.1">
    <property type="nucleotide sequence ID" value="NZ_BAAAHL010000040.1"/>
</dbReference>
<dbReference type="Pfam" id="PF00296">
    <property type="entry name" value="Bac_luciferase"/>
    <property type="match status" value="1"/>
</dbReference>
<reference evidence="3 4" key="1">
    <citation type="submission" date="2019-10" db="EMBL/GenBank/DDBJ databases">
        <title>Whole genome shotgun sequence of Acrocarpospora macrocephala NBRC 16266.</title>
        <authorList>
            <person name="Ichikawa N."/>
            <person name="Kimura A."/>
            <person name="Kitahashi Y."/>
            <person name="Komaki H."/>
            <person name="Oguchi A."/>
        </authorList>
    </citation>
    <scope>NUCLEOTIDE SEQUENCE [LARGE SCALE GENOMIC DNA]</scope>
    <source>
        <strain evidence="3 4">NBRC 16266</strain>
    </source>
</reference>
<gene>
    <name evidence="3" type="primary">hmd_2</name>
    <name evidence="3" type="ORF">Amac_032030</name>
</gene>
<dbReference type="AlphaFoldDB" id="A0A5M3WK94"/>
<dbReference type="InterPro" id="IPR011251">
    <property type="entry name" value="Luciferase-like_dom"/>
</dbReference>
<dbReference type="EMBL" id="BLAE01000016">
    <property type="protein sequence ID" value="GES09607.1"/>
    <property type="molecule type" value="Genomic_DNA"/>
</dbReference>
<proteinExistence type="predicted"/>
<sequence>MRSIGLTIPQRGALFGVGTHRQLMEMAAVAEASGLVDTIWVGDSLTSKARAEAIACLGVLAGMTERVRLAVGCMASFPVRDPALFALQWASLDQLSEGRMLLAVCNGLQKRDGASAREGGNFGGVPDKDRVKRVEEFIPLVRRLWTGKPITFNGQFASYQDIQLEPAPVQEHCPIWLSANPPLGPRGERVLRRAATLADGFITIALTPTYLRDCRDQLAPLLQEQGRDVDSFPLAAYHSINVGTDRAACLEESRRFYDHYYGEGFFDADATATITAAGTVDQCVDDLRRVFGQGVSHVTLRIASWRQPQQLDVVLGQVLPALNASR</sequence>
<dbReference type="Proteomes" id="UP000331127">
    <property type="component" value="Unassembled WGS sequence"/>
</dbReference>